<dbReference type="Gene3D" id="3.90.75.10">
    <property type="entry name" value="Homing Intron 3 (I-ppo) Encoded Endonuclease, Chain A"/>
    <property type="match status" value="1"/>
</dbReference>
<dbReference type="Pfam" id="PF13392">
    <property type="entry name" value="HNH_3"/>
    <property type="match status" value="1"/>
</dbReference>
<gene>
    <name evidence="2" type="ORF">METZ01_LOCUS267521</name>
</gene>
<dbReference type="SUPFAM" id="SSF54060">
    <property type="entry name" value="His-Me finger endonucleases"/>
    <property type="match status" value="1"/>
</dbReference>
<feature type="domain" description="HNH nuclease" evidence="1">
    <location>
        <begin position="43"/>
        <end position="83"/>
    </location>
</feature>
<sequence length="112" mass="12949">MKEIDRFLKKVAKLGNDDCWLWKASKTQQGYGMFSYKGKSIPAHRFSYFYHKKEIPNKLIVHQICQNNACVNPEHLIVCSKSESRLKYNSTRVHPDAKKLIQNLKVAEGPAL</sequence>
<name>A0A382JUM0_9ZZZZ</name>
<protein>
    <recommendedName>
        <fullName evidence="1">HNH nuclease domain-containing protein</fullName>
    </recommendedName>
</protein>
<dbReference type="InterPro" id="IPR044930">
    <property type="entry name" value="Homing_endonuclease_His-Me"/>
</dbReference>
<dbReference type="InterPro" id="IPR003615">
    <property type="entry name" value="HNH_nuc"/>
</dbReference>
<dbReference type="InterPro" id="IPR044925">
    <property type="entry name" value="His-Me_finger_sf"/>
</dbReference>
<evidence type="ECO:0000259" key="1">
    <source>
        <dbReference type="Pfam" id="PF13392"/>
    </source>
</evidence>
<reference evidence="2" key="1">
    <citation type="submission" date="2018-05" db="EMBL/GenBank/DDBJ databases">
        <authorList>
            <person name="Lanie J.A."/>
            <person name="Ng W.-L."/>
            <person name="Kazmierczak K.M."/>
            <person name="Andrzejewski T.M."/>
            <person name="Davidsen T.M."/>
            <person name="Wayne K.J."/>
            <person name="Tettelin H."/>
            <person name="Glass J.I."/>
            <person name="Rusch D."/>
            <person name="Podicherti R."/>
            <person name="Tsui H.-C.T."/>
            <person name="Winkler M.E."/>
        </authorList>
    </citation>
    <scope>NUCLEOTIDE SEQUENCE</scope>
</reference>
<proteinExistence type="predicted"/>
<accession>A0A382JUM0</accession>
<dbReference type="EMBL" id="UINC01075965">
    <property type="protein sequence ID" value="SVC14667.1"/>
    <property type="molecule type" value="Genomic_DNA"/>
</dbReference>
<dbReference type="AlphaFoldDB" id="A0A382JUM0"/>
<organism evidence="2">
    <name type="scientific">marine metagenome</name>
    <dbReference type="NCBI Taxonomy" id="408172"/>
    <lineage>
        <taxon>unclassified sequences</taxon>
        <taxon>metagenomes</taxon>
        <taxon>ecological metagenomes</taxon>
    </lineage>
</organism>
<dbReference type="GO" id="GO:0004519">
    <property type="term" value="F:endonuclease activity"/>
    <property type="evidence" value="ECO:0007669"/>
    <property type="project" value="InterPro"/>
</dbReference>
<evidence type="ECO:0000313" key="2">
    <source>
        <dbReference type="EMBL" id="SVC14667.1"/>
    </source>
</evidence>